<keyword evidence="2 3" id="KW-0418">Kinase</keyword>
<dbReference type="PANTHER" id="PTHR47690">
    <property type="entry name" value="GLUCOKINASE"/>
    <property type="match status" value="1"/>
</dbReference>
<keyword evidence="3" id="KW-0547">Nucleotide-binding</keyword>
<comment type="caution">
    <text evidence="5">The sequence shown here is derived from an EMBL/GenBank/DDBJ whole genome shotgun (WGS) entry which is preliminary data.</text>
</comment>
<keyword evidence="3" id="KW-0324">Glycolysis</keyword>
<evidence type="ECO:0000313" key="5">
    <source>
        <dbReference type="EMBL" id="MDC8773430.1"/>
    </source>
</evidence>
<accession>A0ABT5KKI7</accession>
<keyword evidence="3" id="KW-0067">ATP-binding</keyword>
<dbReference type="NCBIfam" id="NF001416">
    <property type="entry name" value="PRK00292.1-3"/>
    <property type="match status" value="1"/>
</dbReference>
<name>A0ABT5KKI7_9BURK</name>
<organism evidence="5 6">
    <name type="scientific">Roseateles albus</name>
    <dbReference type="NCBI Taxonomy" id="2987525"/>
    <lineage>
        <taxon>Bacteria</taxon>
        <taxon>Pseudomonadati</taxon>
        <taxon>Pseudomonadota</taxon>
        <taxon>Betaproteobacteria</taxon>
        <taxon>Burkholderiales</taxon>
        <taxon>Sphaerotilaceae</taxon>
        <taxon>Roseateles</taxon>
    </lineage>
</organism>
<comment type="similarity">
    <text evidence="3 4">Belongs to the bacterial glucokinase family.</text>
</comment>
<comment type="catalytic activity">
    <reaction evidence="3">
        <text>D-glucose + ATP = D-glucose 6-phosphate + ADP + H(+)</text>
        <dbReference type="Rhea" id="RHEA:17825"/>
        <dbReference type="ChEBI" id="CHEBI:4167"/>
        <dbReference type="ChEBI" id="CHEBI:15378"/>
        <dbReference type="ChEBI" id="CHEBI:30616"/>
        <dbReference type="ChEBI" id="CHEBI:61548"/>
        <dbReference type="ChEBI" id="CHEBI:456216"/>
        <dbReference type="EC" id="2.7.1.2"/>
    </reaction>
</comment>
<evidence type="ECO:0000256" key="1">
    <source>
        <dbReference type="ARBA" id="ARBA00022679"/>
    </source>
</evidence>
<dbReference type="Gene3D" id="3.30.420.40">
    <property type="match status" value="1"/>
</dbReference>
<gene>
    <name evidence="3" type="primary">glk</name>
    <name evidence="5" type="ORF">PRZ03_17750</name>
</gene>
<dbReference type="PANTHER" id="PTHR47690:SF1">
    <property type="entry name" value="GLUCOKINASE"/>
    <property type="match status" value="1"/>
</dbReference>
<keyword evidence="3" id="KW-0963">Cytoplasm</keyword>
<dbReference type="GO" id="GO:0004340">
    <property type="term" value="F:glucokinase activity"/>
    <property type="evidence" value="ECO:0007669"/>
    <property type="project" value="UniProtKB-EC"/>
</dbReference>
<dbReference type="InterPro" id="IPR043129">
    <property type="entry name" value="ATPase_NBD"/>
</dbReference>
<dbReference type="RefSeq" id="WP_273601553.1">
    <property type="nucleotide sequence ID" value="NZ_JAQQXT010000011.1"/>
</dbReference>
<dbReference type="Gene3D" id="3.40.367.20">
    <property type="match status" value="1"/>
</dbReference>
<dbReference type="InterPro" id="IPR003836">
    <property type="entry name" value="Glucokinase"/>
</dbReference>
<reference evidence="5 6" key="1">
    <citation type="submission" date="2022-10" db="EMBL/GenBank/DDBJ databases">
        <title>Paucibacter sp. hw1 Genome sequencing.</title>
        <authorList>
            <person name="Park S."/>
        </authorList>
    </citation>
    <scope>NUCLEOTIDE SEQUENCE [LARGE SCALE GENOMIC DNA]</scope>
    <source>
        <strain evidence="6">hw1</strain>
    </source>
</reference>
<dbReference type="SUPFAM" id="SSF53067">
    <property type="entry name" value="Actin-like ATPase domain"/>
    <property type="match status" value="1"/>
</dbReference>
<evidence type="ECO:0000256" key="3">
    <source>
        <dbReference type="HAMAP-Rule" id="MF_00524"/>
    </source>
</evidence>
<keyword evidence="1 3" id="KW-0808">Transferase</keyword>
<protein>
    <recommendedName>
        <fullName evidence="3">Glucokinase</fullName>
        <ecNumber evidence="3">2.7.1.2</ecNumber>
    </recommendedName>
    <alternativeName>
        <fullName evidence="3">Glucose kinase</fullName>
    </alternativeName>
</protein>
<dbReference type="HAMAP" id="MF_00524">
    <property type="entry name" value="Glucokinase"/>
    <property type="match status" value="1"/>
</dbReference>
<evidence type="ECO:0000256" key="2">
    <source>
        <dbReference type="ARBA" id="ARBA00022777"/>
    </source>
</evidence>
<dbReference type="Proteomes" id="UP001221189">
    <property type="component" value="Unassembled WGS sequence"/>
</dbReference>
<feature type="binding site" evidence="3">
    <location>
        <begin position="15"/>
        <end position="20"/>
    </location>
    <ligand>
        <name>ATP</name>
        <dbReference type="ChEBI" id="CHEBI:30616"/>
    </ligand>
</feature>
<dbReference type="EC" id="2.7.1.2" evidence="3"/>
<evidence type="ECO:0000256" key="4">
    <source>
        <dbReference type="RuleBase" id="RU004046"/>
    </source>
</evidence>
<dbReference type="CDD" id="cd24008">
    <property type="entry name" value="ASKHA_NBD_GLK"/>
    <property type="match status" value="1"/>
</dbReference>
<dbReference type="EMBL" id="JAQQXT010000011">
    <property type="protein sequence ID" value="MDC8773430.1"/>
    <property type="molecule type" value="Genomic_DNA"/>
</dbReference>
<sequence>MNPSAASQGFPRLLADVGGTNVRFASQLSANGPLQQTGSYACADFESLCDAICHHLWREGLERPRASAIGIATPVTGDHIRMTNHAWTFSIKAMQEALGLQRLLVLNDFSALALALPTLHADALCQLGTGQAVPGAPIALIGPGTGLGVSGLVPAYGAGLVPLGGEGGHVTLSSYEPEEQAVLDILQQRFGHVSAERALSGPGLENLYLALAQLHGVRVEALAAQQVTQAALERSDAMADGALEMFCSLLGGVAGNLALTLGARGGVYIGGGIVPRLGARFSESKFRRSFEAKGRFRAYLSDIPSYVVRSSEQAALQGACRALDLDTAH</sequence>
<dbReference type="Pfam" id="PF02685">
    <property type="entry name" value="Glucokinase"/>
    <property type="match status" value="1"/>
</dbReference>
<dbReference type="NCBIfam" id="TIGR00749">
    <property type="entry name" value="glk"/>
    <property type="match status" value="1"/>
</dbReference>
<proteinExistence type="inferred from homology"/>
<keyword evidence="6" id="KW-1185">Reference proteome</keyword>
<evidence type="ECO:0000313" key="6">
    <source>
        <dbReference type="Proteomes" id="UP001221189"/>
    </source>
</evidence>
<dbReference type="InterPro" id="IPR050201">
    <property type="entry name" value="Bacterial_glucokinase"/>
</dbReference>
<comment type="subcellular location">
    <subcellularLocation>
        <location evidence="3">Cytoplasm</location>
    </subcellularLocation>
</comment>